<dbReference type="VEuPathDB" id="FungiDB:ASPFODRAFT_477267"/>
<evidence type="ECO:0000256" key="2">
    <source>
        <dbReference type="SAM" id="Phobius"/>
    </source>
</evidence>
<dbReference type="Proteomes" id="UP000184063">
    <property type="component" value="Unassembled WGS sequence"/>
</dbReference>
<feature type="region of interest" description="Disordered" evidence="1">
    <location>
        <begin position="1"/>
        <end position="20"/>
    </location>
</feature>
<dbReference type="EMBL" id="KV878238">
    <property type="protein sequence ID" value="OJZ88995.1"/>
    <property type="molecule type" value="Genomic_DNA"/>
</dbReference>
<sequence>MGEGEGKEGDSSTEDGGVQRGGNELMRERITLRRANSEQQRQCDNLIWASSSLLLLLRPTARLTDSSSLNGGGGPVVNLLHPLWGVGWWCALVCMGDRCRISTLIIAALFFYFFFFYSEGCQPCYPQPRDRLRHQGVDTLPA</sequence>
<proteinExistence type="predicted"/>
<reference evidence="4" key="1">
    <citation type="journal article" date="2017" name="Genome Biol.">
        <title>Comparative genomics reveals high biological diversity and specific adaptations in the industrially and medically important fungal genus Aspergillus.</title>
        <authorList>
            <person name="de Vries R.P."/>
            <person name="Riley R."/>
            <person name="Wiebenga A."/>
            <person name="Aguilar-Osorio G."/>
            <person name="Amillis S."/>
            <person name="Uchima C.A."/>
            <person name="Anderluh G."/>
            <person name="Asadollahi M."/>
            <person name="Askin M."/>
            <person name="Barry K."/>
            <person name="Battaglia E."/>
            <person name="Bayram O."/>
            <person name="Benocci T."/>
            <person name="Braus-Stromeyer S.A."/>
            <person name="Caldana C."/>
            <person name="Canovas D."/>
            <person name="Cerqueira G.C."/>
            <person name="Chen F."/>
            <person name="Chen W."/>
            <person name="Choi C."/>
            <person name="Clum A."/>
            <person name="Dos Santos R.A."/>
            <person name="Damasio A.R."/>
            <person name="Diallinas G."/>
            <person name="Emri T."/>
            <person name="Fekete E."/>
            <person name="Flipphi M."/>
            <person name="Freyberg S."/>
            <person name="Gallo A."/>
            <person name="Gournas C."/>
            <person name="Habgood R."/>
            <person name="Hainaut M."/>
            <person name="Harispe M.L."/>
            <person name="Henrissat B."/>
            <person name="Hilden K.S."/>
            <person name="Hope R."/>
            <person name="Hossain A."/>
            <person name="Karabika E."/>
            <person name="Karaffa L."/>
            <person name="Karanyi Z."/>
            <person name="Krasevec N."/>
            <person name="Kuo A."/>
            <person name="Kusch H."/>
            <person name="LaButti K."/>
            <person name="Lagendijk E.L."/>
            <person name="Lapidus A."/>
            <person name="Levasseur A."/>
            <person name="Lindquist E."/>
            <person name="Lipzen A."/>
            <person name="Logrieco A.F."/>
            <person name="MacCabe A."/>
            <person name="Maekelae M.R."/>
            <person name="Malavazi I."/>
            <person name="Melin P."/>
            <person name="Meyer V."/>
            <person name="Mielnichuk N."/>
            <person name="Miskei M."/>
            <person name="Molnar A.P."/>
            <person name="Mule G."/>
            <person name="Ngan C.Y."/>
            <person name="Orejas M."/>
            <person name="Orosz E."/>
            <person name="Ouedraogo J.P."/>
            <person name="Overkamp K.M."/>
            <person name="Park H.-S."/>
            <person name="Perrone G."/>
            <person name="Piumi F."/>
            <person name="Punt P.J."/>
            <person name="Ram A.F."/>
            <person name="Ramon A."/>
            <person name="Rauscher S."/>
            <person name="Record E."/>
            <person name="Riano-Pachon D.M."/>
            <person name="Robert V."/>
            <person name="Roehrig J."/>
            <person name="Ruller R."/>
            <person name="Salamov A."/>
            <person name="Salih N.S."/>
            <person name="Samson R.A."/>
            <person name="Sandor E."/>
            <person name="Sanguinetti M."/>
            <person name="Schuetze T."/>
            <person name="Sepcic K."/>
            <person name="Shelest E."/>
            <person name="Sherlock G."/>
            <person name="Sophianopoulou V."/>
            <person name="Squina F.M."/>
            <person name="Sun H."/>
            <person name="Susca A."/>
            <person name="Todd R.B."/>
            <person name="Tsang A."/>
            <person name="Unkles S.E."/>
            <person name="van de Wiele N."/>
            <person name="van Rossen-Uffink D."/>
            <person name="Oliveira J.V."/>
            <person name="Vesth T.C."/>
            <person name="Visser J."/>
            <person name="Yu J.-H."/>
            <person name="Zhou M."/>
            <person name="Andersen M.R."/>
            <person name="Archer D.B."/>
            <person name="Baker S.E."/>
            <person name="Benoit I."/>
            <person name="Brakhage A.A."/>
            <person name="Braus G.H."/>
            <person name="Fischer R."/>
            <person name="Frisvad J.C."/>
            <person name="Goldman G.H."/>
            <person name="Houbraken J."/>
            <person name="Oakley B."/>
            <person name="Pocsi I."/>
            <person name="Scazzocchio C."/>
            <person name="Seiboth B."/>
            <person name="vanKuyk P.A."/>
            <person name="Wortman J."/>
            <person name="Dyer P.S."/>
            <person name="Grigoriev I.V."/>
        </authorList>
    </citation>
    <scope>NUCLEOTIDE SEQUENCE [LARGE SCALE GENOMIC DNA]</scope>
    <source>
        <strain evidence="4">CBS 106.47</strain>
    </source>
</reference>
<gene>
    <name evidence="3" type="ORF">ASPFODRAFT_477267</name>
</gene>
<evidence type="ECO:0000313" key="3">
    <source>
        <dbReference type="EMBL" id="OJZ88995.1"/>
    </source>
</evidence>
<evidence type="ECO:0000313" key="4">
    <source>
        <dbReference type="Proteomes" id="UP000184063"/>
    </source>
</evidence>
<keyword evidence="2" id="KW-1133">Transmembrane helix</keyword>
<organism evidence="3 4">
    <name type="scientific">Aspergillus luchuensis (strain CBS 106.47)</name>
    <dbReference type="NCBI Taxonomy" id="1137211"/>
    <lineage>
        <taxon>Eukaryota</taxon>
        <taxon>Fungi</taxon>
        <taxon>Dikarya</taxon>
        <taxon>Ascomycota</taxon>
        <taxon>Pezizomycotina</taxon>
        <taxon>Eurotiomycetes</taxon>
        <taxon>Eurotiomycetidae</taxon>
        <taxon>Eurotiales</taxon>
        <taxon>Aspergillaceae</taxon>
        <taxon>Aspergillus</taxon>
        <taxon>Aspergillus subgen. Circumdati</taxon>
    </lineage>
</organism>
<evidence type="ECO:0000256" key="1">
    <source>
        <dbReference type="SAM" id="MobiDB-lite"/>
    </source>
</evidence>
<accession>A0A1M3TQF3</accession>
<protein>
    <submittedName>
        <fullName evidence="3">Uncharacterized protein</fullName>
    </submittedName>
</protein>
<dbReference type="AlphaFoldDB" id="A0A1M3TQF3"/>
<feature type="compositionally biased region" description="Basic and acidic residues" evidence="1">
    <location>
        <begin position="1"/>
        <end position="10"/>
    </location>
</feature>
<name>A0A1M3TQF3_ASPLC</name>
<keyword evidence="2" id="KW-0472">Membrane</keyword>
<feature type="transmembrane region" description="Helical" evidence="2">
    <location>
        <begin position="101"/>
        <end position="118"/>
    </location>
</feature>
<keyword evidence="2" id="KW-0812">Transmembrane</keyword>